<protein>
    <submittedName>
        <fullName evidence="1">Transposable element tc3 transposase</fullName>
    </submittedName>
</protein>
<evidence type="ECO:0000313" key="1">
    <source>
        <dbReference type="EMBL" id="GFY71181.1"/>
    </source>
</evidence>
<comment type="caution">
    <text evidence="1">The sequence shown here is derived from an EMBL/GenBank/DDBJ whole genome shotgun (WGS) entry which is preliminary data.</text>
</comment>
<gene>
    <name evidence="1" type="primary">RF55_24064</name>
    <name evidence="1" type="ORF">TNIN_265831</name>
</gene>
<dbReference type="AlphaFoldDB" id="A0A8X7CKQ8"/>
<name>A0A8X7CKQ8_9ARAC</name>
<sequence>MAKDEVTSSALNKMMKKFEATGSLASRQRSGRPSTAVAVTTIVEQTVLSIPVVAAHRECSYREVSRQAGISYGSVWRAL</sequence>
<organism evidence="1 2">
    <name type="scientific">Trichonephila inaurata madagascariensis</name>
    <dbReference type="NCBI Taxonomy" id="2747483"/>
    <lineage>
        <taxon>Eukaryota</taxon>
        <taxon>Metazoa</taxon>
        <taxon>Ecdysozoa</taxon>
        <taxon>Arthropoda</taxon>
        <taxon>Chelicerata</taxon>
        <taxon>Arachnida</taxon>
        <taxon>Araneae</taxon>
        <taxon>Araneomorphae</taxon>
        <taxon>Entelegynae</taxon>
        <taxon>Araneoidea</taxon>
        <taxon>Nephilidae</taxon>
        <taxon>Trichonephila</taxon>
        <taxon>Trichonephila inaurata</taxon>
    </lineage>
</organism>
<accession>A0A8X7CKQ8</accession>
<dbReference type="Proteomes" id="UP000886998">
    <property type="component" value="Unassembled WGS sequence"/>
</dbReference>
<dbReference type="OrthoDB" id="9979538at2759"/>
<proteinExistence type="predicted"/>
<reference evidence="1" key="1">
    <citation type="submission" date="2020-08" db="EMBL/GenBank/DDBJ databases">
        <title>Multicomponent nature underlies the extraordinary mechanical properties of spider dragline silk.</title>
        <authorList>
            <person name="Kono N."/>
            <person name="Nakamura H."/>
            <person name="Mori M."/>
            <person name="Yoshida Y."/>
            <person name="Ohtoshi R."/>
            <person name="Malay A.D."/>
            <person name="Moran D.A.P."/>
            <person name="Tomita M."/>
            <person name="Numata K."/>
            <person name="Arakawa K."/>
        </authorList>
    </citation>
    <scope>NUCLEOTIDE SEQUENCE</scope>
</reference>
<keyword evidence="2" id="KW-1185">Reference proteome</keyword>
<evidence type="ECO:0000313" key="2">
    <source>
        <dbReference type="Proteomes" id="UP000886998"/>
    </source>
</evidence>
<dbReference type="EMBL" id="BMAV01018660">
    <property type="protein sequence ID" value="GFY71181.1"/>
    <property type="molecule type" value="Genomic_DNA"/>
</dbReference>